<name>A0ABN3DB02_9MICO</name>
<dbReference type="Proteomes" id="UP001500929">
    <property type="component" value="Unassembled WGS sequence"/>
</dbReference>
<keyword evidence="3" id="KW-1185">Reference proteome</keyword>
<sequence length="145" mass="15537">MTASTEKLDDFRQEMFAAIALGELADRELAVVDDEGRAPVIVAMDDERLAVLLRRIEMVGGYANVFVKSAGGVRYLAVLRASGAVDPESATDMTSDAPNPATTVAMFLDYLLLQPNGVRLPNSLDRQTSEPPMVTRPEALGLVGA</sequence>
<dbReference type="RefSeq" id="WP_259478337.1">
    <property type="nucleotide sequence ID" value="NZ_BAAAQY010000002.1"/>
</dbReference>
<accession>A0ABN3DB02</accession>
<protein>
    <submittedName>
        <fullName evidence="2">Uncharacterized protein</fullName>
    </submittedName>
</protein>
<dbReference type="EMBL" id="BAAAQY010000002">
    <property type="protein sequence ID" value="GAA2225912.1"/>
    <property type="molecule type" value="Genomic_DNA"/>
</dbReference>
<evidence type="ECO:0000256" key="1">
    <source>
        <dbReference type="SAM" id="MobiDB-lite"/>
    </source>
</evidence>
<evidence type="ECO:0000313" key="3">
    <source>
        <dbReference type="Proteomes" id="UP001500929"/>
    </source>
</evidence>
<comment type="caution">
    <text evidence="2">The sequence shown here is derived from an EMBL/GenBank/DDBJ whole genome shotgun (WGS) entry which is preliminary data.</text>
</comment>
<gene>
    <name evidence="2" type="ORF">GCM10009851_07180</name>
</gene>
<evidence type="ECO:0000313" key="2">
    <source>
        <dbReference type="EMBL" id="GAA2225912.1"/>
    </source>
</evidence>
<organism evidence="2 3">
    <name type="scientific">Herbiconiux moechotypicola</name>
    <dbReference type="NCBI Taxonomy" id="637393"/>
    <lineage>
        <taxon>Bacteria</taxon>
        <taxon>Bacillati</taxon>
        <taxon>Actinomycetota</taxon>
        <taxon>Actinomycetes</taxon>
        <taxon>Micrococcales</taxon>
        <taxon>Microbacteriaceae</taxon>
        <taxon>Herbiconiux</taxon>
    </lineage>
</organism>
<feature type="region of interest" description="Disordered" evidence="1">
    <location>
        <begin position="122"/>
        <end position="145"/>
    </location>
</feature>
<proteinExistence type="predicted"/>
<reference evidence="2 3" key="1">
    <citation type="journal article" date="2019" name="Int. J. Syst. Evol. Microbiol.">
        <title>The Global Catalogue of Microorganisms (GCM) 10K type strain sequencing project: providing services to taxonomists for standard genome sequencing and annotation.</title>
        <authorList>
            <consortium name="The Broad Institute Genomics Platform"/>
            <consortium name="The Broad Institute Genome Sequencing Center for Infectious Disease"/>
            <person name="Wu L."/>
            <person name="Ma J."/>
        </authorList>
    </citation>
    <scope>NUCLEOTIDE SEQUENCE [LARGE SCALE GENOMIC DNA]</scope>
    <source>
        <strain evidence="2 3">JCM 16117</strain>
    </source>
</reference>